<evidence type="ECO:0000256" key="2">
    <source>
        <dbReference type="ARBA" id="ARBA00008333"/>
    </source>
</evidence>
<dbReference type="GO" id="GO:0020037">
    <property type="term" value="F:heme binding"/>
    <property type="evidence" value="ECO:0007669"/>
    <property type="project" value="InterPro"/>
</dbReference>
<dbReference type="GO" id="GO:0033573">
    <property type="term" value="C:high-affinity iron permease complex"/>
    <property type="evidence" value="ECO:0007669"/>
    <property type="project" value="InterPro"/>
</dbReference>
<accession>A0A4U1L4M8</accession>
<evidence type="ECO:0000256" key="9">
    <source>
        <dbReference type="PROSITE-ProRule" id="PRU00433"/>
    </source>
</evidence>
<dbReference type="PANTHER" id="PTHR31632">
    <property type="entry name" value="IRON TRANSPORTER FTH1"/>
    <property type="match status" value="1"/>
</dbReference>
<feature type="signal peptide" evidence="11">
    <location>
        <begin position="1"/>
        <end position="37"/>
    </location>
</feature>
<comment type="caution">
    <text evidence="13">The sequence shown here is derived from an EMBL/GenBank/DDBJ whole genome shotgun (WGS) entry which is preliminary data.</text>
</comment>
<evidence type="ECO:0000256" key="10">
    <source>
        <dbReference type="SAM" id="Phobius"/>
    </source>
</evidence>
<evidence type="ECO:0000259" key="12">
    <source>
        <dbReference type="PROSITE" id="PS51007"/>
    </source>
</evidence>
<proteinExistence type="inferred from homology"/>
<evidence type="ECO:0000256" key="3">
    <source>
        <dbReference type="ARBA" id="ARBA00022617"/>
    </source>
</evidence>
<keyword evidence="4 10" id="KW-0812">Transmembrane</keyword>
<evidence type="ECO:0000256" key="11">
    <source>
        <dbReference type="SAM" id="SignalP"/>
    </source>
</evidence>
<feature type="transmembrane region" description="Helical" evidence="10">
    <location>
        <begin position="620"/>
        <end position="646"/>
    </location>
</feature>
<keyword evidence="6 10" id="KW-1133">Transmembrane helix</keyword>
<dbReference type="PROSITE" id="PS51007">
    <property type="entry name" value="CYTC"/>
    <property type="match status" value="1"/>
</dbReference>
<dbReference type="GO" id="GO:0009055">
    <property type="term" value="F:electron transfer activity"/>
    <property type="evidence" value="ECO:0007669"/>
    <property type="project" value="InterPro"/>
</dbReference>
<name>A0A4U1L4M8_9SPHN</name>
<evidence type="ECO:0000256" key="8">
    <source>
        <dbReference type="ARBA" id="ARBA00023136"/>
    </source>
</evidence>
<evidence type="ECO:0000256" key="6">
    <source>
        <dbReference type="ARBA" id="ARBA00022989"/>
    </source>
</evidence>
<dbReference type="OrthoDB" id="335174at2"/>
<dbReference type="PANTHER" id="PTHR31632:SF2">
    <property type="entry name" value="PLASMA MEMBRANE IRON PERMEASE"/>
    <property type="match status" value="1"/>
</dbReference>
<comment type="similarity">
    <text evidence="2">Belongs to the oxidase-dependent Fe transporter (OFeT) (TC 9.A.10.1) family.</text>
</comment>
<evidence type="ECO:0000256" key="5">
    <source>
        <dbReference type="ARBA" id="ARBA00022723"/>
    </source>
</evidence>
<dbReference type="AlphaFoldDB" id="A0A4U1L4M8"/>
<dbReference type="InterPro" id="IPR009056">
    <property type="entry name" value="Cyt_c-like_dom"/>
</dbReference>
<gene>
    <name evidence="13" type="ORF">FBR43_12465</name>
</gene>
<organism evidence="13 14">
    <name type="scientific">Sphingomonas baiyangensis</name>
    <dbReference type="NCBI Taxonomy" id="2572576"/>
    <lineage>
        <taxon>Bacteria</taxon>
        <taxon>Pseudomonadati</taxon>
        <taxon>Pseudomonadota</taxon>
        <taxon>Alphaproteobacteria</taxon>
        <taxon>Sphingomonadales</taxon>
        <taxon>Sphingomonadaceae</taxon>
        <taxon>Sphingomonas</taxon>
    </lineage>
</organism>
<feature type="transmembrane region" description="Helical" evidence="10">
    <location>
        <begin position="400"/>
        <end position="424"/>
    </location>
</feature>
<keyword evidence="11" id="KW-0732">Signal</keyword>
<feature type="chain" id="PRO_5020673936" evidence="11">
    <location>
        <begin position="38"/>
        <end position="662"/>
    </location>
</feature>
<keyword evidence="5 9" id="KW-0479">Metal-binding</keyword>
<evidence type="ECO:0000313" key="14">
    <source>
        <dbReference type="Proteomes" id="UP000309138"/>
    </source>
</evidence>
<dbReference type="InterPro" id="IPR036909">
    <property type="entry name" value="Cyt_c-like_dom_sf"/>
</dbReference>
<keyword evidence="7 9" id="KW-0408">Iron</keyword>
<dbReference type="InterPro" id="IPR004923">
    <property type="entry name" value="FTR1/Fip1/EfeU"/>
</dbReference>
<feature type="transmembrane region" description="Helical" evidence="10">
    <location>
        <begin position="436"/>
        <end position="459"/>
    </location>
</feature>
<keyword evidence="3 9" id="KW-0349">Heme</keyword>
<feature type="transmembrane region" description="Helical" evidence="10">
    <location>
        <begin position="471"/>
        <end position="488"/>
    </location>
</feature>
<evidence type="ECO:0000256" key="7">
    <source>
        <dbReference type="ARBA" id="ARBA00023004"/>
    </source>
</evidence>
<keyword evidence="8 10" id="KW-0472">Membrane</keyword>
<keyword evidence="14" id="KW-1185">Reference proteome</keyword>
<dbReference type="Pfam" id="PF03239">
    <property type="entry name" value="FTR1"/>
    <property type="match status" value="1"/>
</dbReference>
<comment type="subcellular location">
    <subcellularLocation>
        <location evidence="1">Membrane</location>
        <topology evidence="1">Multi-pass membrane protein</topology>
    </subcellularLocation>
</comment>
<dbReference type="Pfam" id="PF13442">
    <property type="entry name" value="Cytochrome_CBB3"/>
    <property type="match status" value="1"/>
</dbReference>
<evidence type="ECO:0000256" key="4">
    <source>
        <dbReference type="ARBA" id="ARBA00022692"/>
    </source>
</evidence>
<feature type="domain" description="Cytochrome c" evidence="12">
    <location>
        <begin position="144"/>
        <end position="288"/>
    </location>
</feature>
<dbReference type="GO" id="GO:0015093">
    <property type="term" value="F:ferrous iron transmembrane transporter activity"/>
    <property type="evidence" value="ECO:0007669"/>
    <property type="project" value="TreeGrafter"/>
</dbReference>
<evidence type="ECO:0000313" key="13">
    <source>
        <dbReference type="EMBL" id="TKD51474.1"/>
    </source>
</evidence>
<dbReference type="Proteomes" id="UP000309138">
    <property type="component" value="Unassembled WGS sequence"/>
</dbReference>
<protein>
    <submittedName>
        <fullName evidence="13">C-type cytochrome</fullName>
    </submittedName>
</protein>
<sequence>MNRNFRAPMPAGDVSRRFGRWLAIVLALLAFCLPASASANAAGVQTIWRLLDYIAVDYAGAVSGGKVVSSAEYAEMTEFAGQVEERVQALAPTSAKSDLLRRTGILRVAIAAKADPRAVAEQSRTLASALLAAYPVPLAPTSPPDLARADKLYAQNCASCHGMNGDGRGPNAARLDPPPIAFSDKDRADQRSLFGLYQVISQGLDGTAMQSFEALPEIDRWALAFHAGQLAYPETAAREGERLWREDATVRARYPNLAALVGSTPAALAADLGGEKALALTAYLRRHPEAVTARLHGSLALTRERLGQSLAAYRKGDRKGASDLALSAYLDGFEPVEPVLAARDATLMARIERGMAELRAAIGEGRPLGEVEAANRALVSLFSEAEAALAPDRASGLSSFLGAFGVLLREGLEALLIVIAMIAFLKKTERSEVLGFVHGGWIAALVAGVATWFVATYVISVSGASRELTEGFGSLFAAIILLTVGIWMHGKSNAEAWQHYVKEKVSAALSRRSGWFLFLLSFVVVYREVFETILFYAALWAEGNGVAMLAGAAAAAALLAVIAWIMLRYSARLPITQFFSWSSILIAILAVVLAGKGIAGLQEAGVIGVRPLDSVPRIDILGLFPTVQTVLAQITAILILAAGFWFSGRSAAATRSPASPAE</sequence>
<dbReference type="SUPFAM" id="SSF46626">
    <property type="entry name" value="Cytochrome c"/>
    <property type="match status" value="2"/>
</dbReference>
<dbReference type="EMBL" id="SWKR01000002">
    <property type="protein sequence ID" value="TKD51474.1"/>
    <property type="molecule type" value="Genomic_DNA"/>
</dbReference>
<dbReference type="Gene3D" id="1.10.760.10">
    <property type="entry name" value="Cytochrome c-like domain"/>
    <property type="match status" value="1"/>
</dbReference>
<feature type="transmembrane region" description="Helical" evidence="10">
    <location>
        <begin position="579"/>
        <end position="600"/>
    </location>
</feature>
<reference evidence="13 14" key="1">
    <citation type="submission" date="2019-04" db="EMBL/GenBank/DDBJ databases">
        <authorList>
            <person name="Yang Y."/>
            <person name="Wei D."/>
        </authorList>
    </citation>
    <scope>NUCLEOTIDE SEQUENCE [LARGE SCALE GENOMIC DNA]</scope>
    <source>
        <strain evidence="13 14">L-1-4w-11</strain>
    </source>
</reference>
<feature type="transmembrane region" description="Helical" evidence="10">
    <location>
        <begin position="546"/>
        <end position="567"/>
    </location>
</feature>
<feature type="transmembrane region" description="Helical" evidence="10">
    <location>
        <begin position="509"/>
        <end position="526"/>
    </location>
</feature>
<evidence type="ECO:0000256" key="1">
    <source>
        <dbReference type="ARBA" id="ARBA00004141"/>
    </source>
</evidence>
<dbReference type="GO" id="GO:0046872">
    <property type="term" value="F:metal ion binding"/>
    <property type="evidence" value="ECO:0007669"/>
    <property type="project" value="UniProtKB-KW"/>
</dbReference>